<dbReference type="PANTHER" id="PTHR42829">
    <property type="entry name" value="NADH-UBIQUINONE OXIDOREDUCTASE CHAIN 5"/>
    <property type="match status" value="1"/>
</dbReference>
<protein>
    <submittedName>
        <fullName evidence="11">NADH-quinone oxidoreductase subunit L</fullName>
        <ecNumber evidence="11">1.6.5.11</ecNumber>
    </submittedName>
</protein>
<dbReference type="RefSeq" id="WP_197094883.1">
    <property type="nucleotide sequence ID" value="NZ_LR217705.1"/>
</dbReference>
<dbReference type="PRINTS" id="PR01434">
    <property type="entry name" value="NADHDHGNASE5"/>
</dbReference>
<dbReference type="AlphaFoldDB" id="A0A451D310"/>
<feature type="transmembrane region" description="Helical" evidence="8">
    <location>
        <begin position="308"/>
        <end position="326"/>
    </location>
</feature>
<keyword evidence="11" id="KW-0560">Oxidoreductase</keyword>
<evidence type="ECO:0000313" key="12">
    <source>
        <dbReference type="Proteomes" id="UP000294338"/>
    </source>
</evidence>
<feature type="transmembrane region" description="Helical" evidence="8">
    <location>
        <begin position="116"/>
        <end position="133"/>
    </location>
</feature>
<dbReference type="GO" id="GO:0012505">
    <property type="term" value="C:endomembrane system"/>
    <property type="evidence" value="ECO:0007669"/>
    <property type="project" value="UniProtKB-SubCell"/>
</dbReference>
<evidence type="ECO:0000259" key="10">
    <source>
        <dbReference type="Pfam" id="PF00662"/>
    </source>
</evidence>
<accession>A0A451D310</accession>
<dbReference type="EMBL" id="LR217705">
    <property type="protein sequence ID" value="VFP80041.1"/>
    <property type="molecule type" value="Genomic_DNA"/>
</dbReference>
<dbReference type="GO" id="GO:0003954">
    <property type="term" value="F:NADH dehydrogenase activity"/>
    <property type="evidence" value="ECO:0007669"/>
    <property type="project" value="TreeGrafter"/>
</dbReference>
<evidence type="ECO:0000256" key="7">
    <source>
        <dbReference type="RuleBase" id="RU000320"/>
    </source>
</evidence>
<feature type="transmembrane region" description="Helical" evidence="8">
    <location>
        <begin position="494"/>
        <end position="517"/>
    </location>
</feature>
<comment type="function">
    <text evidence="5">NDH-1 shuttles electrons from NADH, via FMN and iron-sulfur (Fe-S) centers, to quinones in the respiratory chain. Couples the redox reaction to proton translocation (for every two electrons transferred, four hydrogen ions are translocated across the cytoplasmic membrane), and thus conserves the redox energy in a proton gradient.</text>
</comment>
<sequence>MNLLYFTILCPFMGFLCLSCSSGRVSETFSSVISFMSIGLTVLITVYIGYDFLRSNQEAFNQTLWTWIDIEMLRVDVSLMLDGLSLILLSVVTGVGFLIHVFASWYMRGAEGYSRFFAYTNLFIASMLVLILADNLVLMYLGWEGVGLCSYLLIGFYYTNPEYGAAALKAFILTRVGDVCLFIAILMLYSITHTLNFNNIGELVSEDSYFKNLYMLPWITLMLLVGAVGKSAQLPLQTWLADAMVGPTPVSALIHAATMVTAGVYLIARTHVLFLLTPKILYLVGIIGAMTILLAGLSALVQTDIKRVLAYSTMSQIGYMFLALGVQAWQPAIFHLMTHAFFKALLFLSAASLIIACNHEQNMFKMGGLRFRTPLVYSFFIIGGASLMAFPLITSGFFSKERILVAALDNGYVMLMFVGLIGSLVTSLYTCRMIFLVFHGELKILYAQISPNFMYYIPLVILSLLSSVIGVLVFPPIKTVFPSSSMLINNHLFFLQITSSVIVITGCVISALLWLGPSLYLQNITQSKLGRFLRIWWLSGWGFDWLYDRVFTQTYLKVARILSGDPLAMAVNSLAYIVHSSSKGLIMSESGYVRWHLAVMSGGAVFLLALIIVR</sequence>
<feature type="transmembrane region" description="Helical" evidence="8">
    <location>
        <begin position="139"/>
        <end position="158"/>
    </location>
</feature>
<dbReference type="GO" id="GO:0016020">
    <property type="term" value="C:membrane"/>
    <property type="evidence" value="ECO:0007669"/>
    <property type="project" value="UniProtKB-SubCell"/>
</dbReference>
<feature type="transmembrane region" description="Helical" evidence="8">
    <location>
        <begin position="32"/>
        <end position="52"/>
    </location>
</feature>
<dbReference type="Gene3D" id="1.20.5.2700">
    <property type="match status" value="1"/>
</dbReference>
<evidence type="ECO:0000259" key="9">
    <source>
        <dbReference type="Pfam" id="PF00361"/>
    </source>
</evidence>
<feature type="transmembrane region" description="Helical" evidence="8">
    <location>
        <begin position="332"/>
        <end position="355"/>
    </location>
</feature>
<feature type="transmembrane region" description="Helical" evidence="8">
    <location>
        <begin position="453"/>
        <end position="474"/>
    </location>
</feature>
<evidence type="ECO:0000313" key="11">
    <source>
        <dbReference type="EMBL" id="VFP80041.1"/>
    </source>
</evidence>
<feature type="transmembrane region" description="Helical" evidence="8">
    <location>
        <begin position="250"/>
        <end position="268"/>
    </location>
</feature>
<dbReference type="GO" id="GO:0008137">
    <property type="term" value="F:NADH dehydrogenase (ubiquinone) activity"/>
    <property type="evidence" value="ECO:0007669"/>
    <property type="project" value="InterPro"/>
</dbReference>
<dbReference type="InterPro" id="IPR003945">
    <property type="entry name" value="NU5C-like"/>
</dbReference>
<keyword evidence="4 8" id="KW-0472">Membrane</keyword>
<feature type="domain" description="NADH-Ubiquinone oxidoreductase (complex I) chain 5 N-terminal" evidence="10">
    <location>
        <begin position="67"/>
        <end position="117"/>
    </location>
</feature>
<dbReference type="NCBIfam" id="NF005141">
    <property type="entry name" value="PRK06590.1"/>
    <property type="match status" value="1"/>
</dbReference>
<dbReference type="Proteomes" id="UP000294338">
    <property type="component" value="Chromosome 1"/>
</dbReference>
<feature type="transmembrane region" description="Helical" evidence="8">
    <location>
        <begin position="170"/>
        <end position="192"/>
    </location>
</feature>
<evidence type="ECO:0000256" key="2">
    <source>
        <dbReference type="ARBA" id="ARBA00022692"/>
    </source>
</evidence>
<feature type="transmembrane region" description="Helical" evidence="8">
    <location>
        <begin position="280"/>
        <end position="301"/>
    </location>
</feature>
<feature type="transmembrane region" description="Helical" evidence="8">
    <location>
        <begin position="87"/>
        <end position="107"/>
    </location>
</feature>
<evidence type="ECO:0000256" key="6">
    <source>
        <dbReference type="ARBA" id="ARBA00025811"/>
    </source>
</evidence>
<dbReference type="GO" id="GO:0042773">
    <property type="term" value="P:ATP synthesis coupled electron transport"/>
    <property type="evidence" value="ECO:0007669"/>
    <property type="project" value="InterPro"/>
</dbReference>
<dbReference type="Pfam" id="PF00361">
    <property type="entry name" value="Proton_antipo_M"/>
    <property type="match status" value="1"/>
</dbReference>
<keyword evidence="2 7" id="KW-0812">Transmembrane</keyword>
<feature type="transmembrane region" description="Helical" evidence="8">
    <location>
        <begin position="212"/>
        <end position="229"/>
    </location>
</feature>
<evidence type="ECO:0000256" key="5">
    <source>
        <dbReference type="ARBA" id="ARBA00025189"/>
    </source>
</evidence>
<dbReference type="Pfam" id="PF00662">
    <property type="entry name" value="Proton_antipo_N"/>
    <property type="match status" value="1"/>
</dbReference>
<evidence type="ECO:0000256" key="3">
    <source>
        <dbReference type="ARBA" id="ARBA00022989"/>
    </source>
</evidence>
<feature type="domain" description="NADH:quinone oxidoreductase/Mrp antiporter transmembrane" evidence="9">
    <location>
        <begin position="133"/>
        <end position="426"/>
    </location>
</feature>
<keyword evidence="3 8" id="KW-1133">Transmembrane helix</keyword>
<organism evidence="11 12">
    <name type="scientific">Candidatus Erwinia haradaeae</name>
    <dbReference type="NCBI Taxonomy" id="1922217"/>
    <lineage>
        <taxon>Bacteria</taxon>
        <taxon>Pseudomonadati</taxon>
        <taxon>Pseudomonadota</taxon>
        <taxon>Gammaproteobacteria</taxon>
        <taxon>Enterobacterales</taxon>
        <taxon>Erwiniaceae</taxon>
        <taxon>Erwinia</taxon>
    </lineage>
</organism>
<comment type="subunit">
    <text evidence="6">Composed of 13 different subunits. Subunits NuoA, H, J, K, L, M, N constitute the membrane sector of the complex.</text>
</comment>
<feature type="transmembrane region" description="Helical" evidence="8">
    <location>
        <begin position="592"/>
        <end position="613"/>
    </location>
</feature>
<evidence type="ECO:0000256" key="1">
    <source>
        <dbReference type="ARBA" id="ARBA00004127"/>
    </source>
</evidence>
<dbReference type="EC" id="1.6.5.11" evidence="11"/>
<evidence type="ECO:0000256" key="8">
    <source>
        <dbReference type="SAM" id="Phobius"/>
    </source>
</evidence>
<dbReference type="InterPro" id="IPR001516">
    <property type="entry name" value="Proton_antipo_N"/>
</dbReference>
<comment type="subcellular location">
    <subcellularLocation>
        <location evidence="1">Endomembrane system</location>
        <topology evidence="1">Multi-pass membrane protein</topology>
    </subcellularLocation>
    <subcellularLocation>
        <location evidence="7">Membrane</location>
        <topology evidence="7">Multi-pass membrane protein</topology>
    </subcellularLocation>
</comment>
<gene>
    <name evidence="11" type="primary">nuoL</name>
    <name evidence="11" type="ORF">ERCISPPS3390_064</name>
</gene>
<dbReference type="PRINTS" id="PR01435">
    <property type="entry name" value="NPOXDRDTASE5"/>
</dbReference>
<dbReference type="GO" id="GO:0015990">
    <property type="term" value="P:electron transport coupled proton transport"/>
    <property type="evidence" value="ECO:0007669"/>
    <property type="project" value="TreeGrafter"/>
</dbReference>
<dbReference type="PANTHER" id="PTHR42829:SF2">
    <property type="entry name" value="NADH-UBIQUINONE OXIDOREDUCTASE CHAIN 5"/>
    <property type="match status" value="1"/>
</dbReference>
<evidence type="ECO:0000256" key="4">
    <source>
        <dbReference type="ARBA" id="ARBA00023136"/>
    </source>
</evidence>
<feature type="transmembrane region" description="Helical" evidence="8">
    <location>
        <begin position="375"/>
        <end position="399"/>
    </location>
</feature>
<feature type="transmembrane region" description="Helical" evidence="8">
    <location>
        <begin position="411"/>
        <end position="432"/>
    </location>
</feature>
<dbReference type="InterPro" id="IPR001750">
    <property type="entry name" value="ND/Mrp_TM"/>
</dbReference>
<name>A0A451D310_9GAMM</name>
<reference evidence="11 12" key="1">
    <citation type="submission" date="2019-02" db="EMBL/GenBank/DDBJ databases">
        <authorList>
            <person name="Manzano-Marin A."/>
            <person name="Manzano-Marin A."/>
        </authorList>
    </citation>
    <scope>NUCLEOTIDE SEQUENCE [LARGE SCALE GENOMIC DNA]</scope>
    <source>
        <strain evidence="11 12">ErCisplendens/pseudotsugae</strain>
    </source>
</reference>
<proteinExistence type="predicted"/>
<dbReference type="InterPro" id="IPR018393">
    <property type="entry name" value="NADHpl_OxRdtase_5_subgr"/>
</dbReference>
<dbReference type="NCBIfam" id="TIGR01974">
    <property type="entry name" value="NDH_I_L"/>
    <property type="match status" value="1"/>
</dbReference>